<accession>A0A7J7PC57</accession>
<comment type="caution">
    <text evidence="1">The sequence shown here is derived from an EMBL/GenBank/DDBJ whole genome shotgun (WGS) entry which is preliminary data.</text>
</comment>
<dbReference type="EMBL" id="JACGCM010000045">
    <property type="protein sequence ID" value="KAF6176778.1"/>
    <property type="molecule type" value="Genomic_DNA"/>
</dbReference>
<dbReference type="Proteomes" id="UP000541444">
    <property type="component" value="Unassembled WGS sequence"/>
</dbReference>
<evidence type="ECO:0000313" key="2">
    <source>
        <dbReference type="Proteomes" id="UP000541444"/>
    </source>
</evidence>
<organism evidence="1 2">
    <name type="scientific">Kingdonia uniflora</name>
    <dbReference type="NCBI Taxonomy" id="39325"/>
    <lineage>
        <taxon>Eukaryota</taxon>
        <taxon>Viridiplantae</taxon>
        <taxon>Streptophyta</taxon>
        <taxon>Embryophyta</taxon>
        <taxon>Tracheophyta</taxon>
        <taxon>Spermatophyta</taxon>
        <taxon>Magnoliopsida</taxon>
        <taxon>Ranunculales</taxon>
        <taxon>Circaeasteraceae</taxon>
        <taxon>Kingdonia</taxon>
    </lineage>
</organism>
<reference evidence="1 2" key="1">
    <citation type="journal article" date="2020" name="IScience">
        <title>Genome Sequencing of the Endangered Kingdonia uniflora (Circaeasteraceae, Ranunculales) Reveals Potential Mechanisms of Evolutionary Specialization.</title>
        <authorList>
            <person name="Sun Y."/>
            <person name="Deng T."/>
            <person name="Zhang A."/>
            <person name="Moore M.J."/>
            <person name="Landis J.B."/>
            <person name="Lin N."/>
            <person name="Zhang H."/>
            <person name="Zhang X."/>
            <person name="Huang J."/>
            <person name="Zhang X."/>
            <person name="Sun H."/>
            <person name="Wang H."/>
        </authorList>
    </citation>
    <scope>NUCLEOTIDE SEQUENCE [LARGE SCALE GENOMIC DNA]</scope>
    <source>
        <strain evidence="1">TB1705</strain>
        <tissue evidence="1">Leaf</tissue>
    </source>
</reference>
<protein>
    <submittedName>
        <fullName evidence="1">Uncharacterized protein</fullName>
    </submittedName>
</protein>
<dbReference type="AlphaFoldDB" id="A0A7J7PC57"/>
<proteinExistence type="predicted"/>
<keyword evidence="2" id="KW-1185">Reference proteome</keyword>
<name>A0A7J7PC57_9MAGN</name>
<gene>
    <name evidence="1" type="ORF">GIB67_020500</name>
</gene>
<sequence>MLIRFDLLISSREILAPNTTTTSQTGFLVWIANKIWLEGLFTFILINFDSPVLLRSSRYLRQINLENSLWQTIVIMARHFDTKVDNEDPGTPNVEATSIEA</sequence>
<evidence type="ECO:0000313" key="1">
    <source>
        <dbReference type="EMBL" id="KAF6176778.1"/>
    </source>
</evidence>